<dbReference type="InterPro" id="IPR040511">
    <property type="entry name" value="AGS_C"/>
</dbReference>
<comment type="caution">
    <text evidence="2">The sequence shown here is derived from an EMBL/GenBank/DDBJ whole genome shotgun (WGS) entry which is preliminary data.</text>
</comment>
<sequence length="457" mass="52287">MNTNMKNIFRSAELEIKNQINKNIDTRKSFSYAKNQQSKTRNIFESASVAQENHHGLAALSTNVLTGDNAIDVMRDMDVRATFRELFGKKNVLASDIGCHPDFLHLRNSEYLENGYSVTMFMDIAGSTKLGRLYSPEVVFNIKNTIIKYAITIIQAFDGHVHRIMGDAVMAFFRSKDKIQSNRQMDSAIDSLNSAIYLIEFMENIITPILNNIGTEDPIGIRIGMDYGLHDDIVWGNYGAYNAFEVTATSYYVDVAAKLQQVAKTNKIMIGENFKNLIGFGEEYLSRLERIRNGETKIINYVKPNYKVHGRLVNYNQYELKNKSLFNYLPFGTLFNSSIEVKLFAKNKITGTVTEYKNCSLALDKHLELSFKVKYKNEIQAKKLFIKSRKQNTGPEARSNNAHNPIIKTQQMSYYGYEFHGEITESTLYKGLHHMYIDICDENSQVIESTCFSLYIL</sequence>
<dbReference type="InterPro" id="IPR029787">
    <property type="entry name" value="Nucleotide_cyclase"/>
</dbReference>
<feature type="domain" description="Guanylate cyclase" evidence="1">
    <location>
        <begin position="118"/>
        <end position="260"/>
    </location>
</feature>
<accession>A0AAW6UGE1</accession>
<dbReference type="SMART" id="SM00044">
    <property type="entry name" value="CYCc"/>
    <property type="match status" value="1"/>
</dbReference>
<evidence type="ECO:0000313" key="2">
    <source>
        <dbReference type="EMBL" id="MDI9094219.1"/>
    </source>
</evidence>
<dbReference type="AlphaFoldDB" id="A0AAW6UGE1"/>
<evidence type="ECO:0000259" key="1">
    <source>
        <dbReference type="PROSITE" id="PS50125"/>
    </source>
</evidence>
<dbReference type="GO" id="GO:0009190">
    <property type="term" value="P:cyclic nucleotide biosynthetic process"/>
    <property type="evidence" value="ECO:0007669"/>
    <property type="project" value="InterPro"/>
</dbReference>
<gene>
    <name evidence="2" type="ORF">OGX73_16470</name>
</gene>
<proteinExistence type="predicted"/>
<dbReference type="RefSeq" id="WP_283027132.1">
    <property type="nucleotide sequence ID" value="NZ_JAOWIN010000013.1"/>
</dbReference>
<dbReference type="SUPFAM" id="SSF55073">
    <property type="entry name" value="Nucleotide cyclase"/>
    <property type="match status" value="1"/>
</dbReference>
<organism evidence="2 3">
    <name type="scientific">Providencia rettgeri</name>
    <dbReference type="NCBI Taxonomy" id="587"/>
    <lineage>
        <taxon>Bacteria</taxon>
        <taxon>Pseudomonadati</taxon>
        <taxon>Pseudomonadota</taxon>
        <taxon>Gammaproteobacteria</taxon>
        <taxon>Enterobacterales</taxon>
        <taxon>Morganellaceae</taxon>
        <taxon>Providencia</taxon>
    </lineage>
</organism>
<protein>
    <submittedName>
        <fullName evidence="2">Adenylate/guanylate cyclase domain-containing protein</fullName>
    </submittedName>
</protein>
<dbReference type="GO" id="GO:0035556">
    <property type="term" value="P:intracellular signal transduction"/>
    <property type="evidence" value="ECO:0007669"/>
    <property type="project" value="InterPro"/>
</dbReference>
<dbReference type="Pfam" id="PF18134">
    <property type="entry name" value="AGS_C"/>
    <property type="match status" value="1"/>
</dbReference>
<dbReference type="PROSITE" id="PS50125">
    <property type="entry name" value="GUANYLATE_CYCLASE_2"/>
    <property type="match status" value="1"/>
</dbReference>
<dbReference type="Pfam" id="PF00211">
    <property type="entry name" value="Guanylate_cyc"/>
    <property type="match status" value="1"/>
</dbReference>
<evidence type="ECO:0000313" key="3">
    <source>
        <dbReference type="Proteomes" id="UP001159001"/>
    </source>
</evidence>
<dbReference type="Gene3D" id="3.30.70.1230">
    <property type="entry name" value="Nucleotide cyclase"/>
    <property type="match status" value="1"/>
</dbReference>
<reference evidence="2" key="1">
    <citation type="submission" date="2022-10" db="EMBL/GenBank/DDBJ databases">
        <title>Bacterial isolates recovered from the One Health project in Brazil.</title>
        <authorList>
            <person name="Valiatti T.B."/>
            <person name="Santos F."/>
            <person name="Cayo R."/>
            <person name="Gales A.C."/>
        </authorList>
    </citation>
    <scope>NUCLEOTIDE SEQUENCE</scope>
    <source>
        <strain evidence="2">PVR188</strain>
    </source>
</reference>
<dbReference type="EMBL" id="JAOWIN010000013">
    <property type="protein sequence ID" value="MDI9094219.1"/>
    <property type="molecule type" value="Genomic_DNA"/>
</dbReference>
<dbReference type="Proteomes" id="UP001159001">
    <property type="component" value="Unassembled WGS sequence"/>
</dbReference>
<dbReference type="CDD" id="cd07302">
    <property type="entry name" value="CHD"/>
    <property type="match status" value="1"/>
</dbReference>
<dbReference type="InterPro" id="IPR001054">
    <property type="entry name" value="A/G_cyclase"/>
</dbReference>
<dbReference type="GO" id="GO:0004016">
    <property type="term" value="F:adenylate cyclase activity"/>
    <property type="evidence" value="ECO:0007669"/>
    <property type="project" value="UniProtKB-ARBA"/>
</dbReference>
<name>A0AAW6UGE1_PRORE</name>